<dbReference type="PROSITE" id="PS51417">
    <property type="entry name" value="ARF"/>
    <property type="match status" value="1"/>
</dbReference>
<dbReference type="InterPro" id="IPR001806">
    <property type="entry name" value="Small_GTPase"/>
</dbReference>
<protein>
    <recommendedName>
        <fullName evidence="6">Ras-related protein Rab</fullName>
    </recommendedName>
</protein>
<keyword evidence="3 6" id="KW-0342">GTP-binding</keyword>
<keyword evidence="5 6" id="KW-0636">Prenylation</keyword>
<dbReference type="GO" id="GO:0005525">
    <property type="term" value="F:GTP binding"/>
    <property type="evidence" value="ECO:0007669"/>
    <property type="project" value="UniProtKB-UniRule"/>
</dbReference>
<organism evidence="7 8">
    <name type="scientific">Branchiostoma lanceolatum</name>
    <name type="common">Common lancelet</name>
    <name type="synonym">Amphioxus lanceolatum</name>
    <dbReference type="NCBI Taxonomy" id="7740"/>
    <lineage>
        <taxon>Eukaryota</taxon>
        <taxon>Metazoa</taxon>
        <taxon>Chordata</taxon>
        <taxon>Cephalochordata</taxon>
        <taxon>Leptocardii</taxon>
        <taxon>Amphioxiformes</taxon>
        <taxon>Branchiostomatidae</taxon>
        <taxon>Branchiostoma</taxon>
    </lineage>
</organism>
<dbReference type="InterPro" id="IPR005225">
    <property type="entry name" value="Small_GTP-bd"/>
</dbReference>
<dbReference type="OrthoDB" id="245989at2759"/>
<dbReference type="PRINTS" id="PR00449">
    <property type="entry name" value="RASTRNSFRMNG"/>
</dbReference>
<dbReference type="PROSITE" id="PS51421">
    <property type="entry name" value="RAS"/>
    <property type="match status" value="1"/>
</dbReference>
<dbReference type="InterPro" id="IPR030697">
    <property type="entry name" value="Rab29/Rab38/Rab32"/>
</dbReference>
<sequence>MTERLFKILIIGDATVGKTSFVQRYVNDSFKREYKATVGVDFALKVIQISEEDTVRFQLWDVAGQERFTSMTRVYYKDASACVIIFDVTAKQTFNNCLKWKKDLDSKVSLPDGRCVPCMLLANKIDLQEKAVTEEEVNEFCKEHNFIGWTEISVKDNVNVKESMNFLLEEILARHTDTQPQRNMEAEAEGGHIKLKDNVKQAKEGRSCCGS</sequence>
<dbReference type="InterPro" id="IPR027417">
    <property type="entry name" value="P-loop_NTPase"/>
</dbReference>
<dbReference type="SMART" id="SM00174">
    <property type="entry name" value="RHO"/>
    <property type="match status" value="1"/>
</dbReference>
<dbReference type="GO" id="GO:0005764">
    <property type="term" value="C:lysosome"/>
    <property type="evidence" value="ECO:0007669"/>
    <property type="project" value="TreeGrafter"/>
</dbReference>
<dbReference type="GO" id="GO:0016020">
    <property type="term" value="C:membrane"/>
    <property type="evidence" value="ECO:0007669"/>
    <property type="project" value="UniProtKB-SubCell"/>
</dbReference>
<comment type="subcellular location">
    <subcellularLocation>
        <location evidence="6">Membrane</location>
        <topology evidence="6">Lipid-anchor</topology>
    </subcellularLocation>
</comment>
<dbReference type="SUPFAM" id="SSF52540">
    <property type="entry name" value="P-loop containing nucleoside triphosphate hydrolases"/>
    <property type="match status" value="1"/>
</dbReference>
<evidence type="ECO:0000313" key="8">
    <source>
        <dbReference type="Proteomes" id="UP000838412"/>
    </source>
</evidence>
<dbReference type="AlphaFoldDB" id="A0A8K0ET80"/>
<evidence type="ECO:0000256" key="6">
    <source>
        <dbReference type="RuleBase" id="RU367128"/>
    </source>
</evidence>
<evidence type="ECO:0000256" key="1">
    <source>
        <dbReference type="ARBA" id="ARBA00006270"/>
    </source>
</evidence>
<dbReference type="PROSITE" id="PS51419">
    <property type="entry name" value="RAB"/>
    <property type="match status" value="1"/>
</dbReference>
<evidence type="ECO:0000256" key="2">
    <source>
        <dbReference type="ARBA" id="ARBA00022741"/>
    </source>
</evidence>
<dbReference type="PROSITE" id="PS51420">
    <property type="entry name" value="RHO"/>
    <property type="match status" value="1"/>
</dbReference>
<gene>
    <name evidence="7" type="primary">RAB29</name>
    <name evidence="7" type="ORF">BLAG_LOCUS19245</name>
</gene>
<dbReference type="SMART" id="SM00175">
    <property type="entry name" value="RAB"/>
    <property type="match status" value="1"/>
</dbReference>
<dbReference type="PANTHER" id="PTHR47981">
    <property type="entry name" value="RAB FAMILY"/>
    <property type="match status" value="1"/>
</dbReference>
<keyword evidence="6" id="KW-0472">Membrane</keyword>
<evidence type="ECO:0000256" key="4">
    <source>
        <dbReference type="ARBA" id="ARBA00023288"/>
    </source>
</evidence>
<dbReference type="SMART" id="SM00176">
    <property type="entry name" value="RAN"/>
    <property type="match status" value="1"/>
</dbReference>
<dbReference type="GO" id="GO:0005770">
    <property type="term" value="C:late endosome"/>
    <property type="evidence" value="ECO:0007669"/>
    <property type="project" value="TreeGrafter"/>
</dbReference>
<dbReference type="NCBIfam" id="TIGR00231">
    <property type="entry name" value="small_GTP"/>
    <property type="match status" value="1"/>
</dbReference>
<reference evidence="7" key="1">
    <citation type="submission" date="2022-01" db="EMBL/GenBank/DDBJ databases">
        <authorList>
            <person name="Braso-Vives M."/>
        </authorList>
    </citation>
    <scope>NUCLEOTIDE SEQUENCE</scope>
</reference>
<dbReference type="Proteomes" id="UP000838412">
    <property type="component" value="Chromosome 5"/>
</dbReference>
<dbReference type="GO" id="GO:0045335">
    <property type="term" value="C:phagocytic vesicle"/>
    <property type="evidence" value="ECO:0007669"/>
    <property type="project" value="TreeGrafter"/>
</dbReference>
<dbReference type="EMBL" id="OV696690">
    <property type="protein sequence ID" value="CAH1265184.1"/>
    <property type="molecule type" value="Genomic_DNA"/>
</dbReference>
<accession>A0A8K0ET80</accession>
<dbReference type="SMART" id="SM00173">
    <property type="entry name" value="RAS"/>
    <property type="match status" value="1"/>
</dbReference>
<keyword evidence="4 6" id="KW-0449">Lipoprotein</keyword>
<evidence type="ECO:0000256" key="5">
    <source>
        <dbReference type="ARBA" id="ARBA00023289"/>
    </source>
</evidence>
<name>A0A8K0ET80_BRALA</name>
<dbReference type="Pfam" id="PF00071">
    <property type="entry name" value="Ras"/>
    <property type="match status" value="1"/>
</dbReference>
<dbReference type="FunFam" id="3.40.50.300:FF:002133">
    <property type="entry name" value="Ras family protein"/>
    <property type="match status" value="1"/>
</dbReference>
<comment type="function">
    <text evidence="6">The small GTPases Rab are key regulators in vesicle trafficking.</text>
</comment>
<dbReference type="Gene3D" id="3.40.50.300">
    <property type="entry name" value="P-loop containing nucleotide triphosphate hydrolases"/>
    <property type="match status" value="1"/>
</dbReference>
<evidence type="ECO:0000313" key="7">
    <source>
        <dbReference type="EMBL" id="CAH1265184.1"/>
    </source>
</evidence>
<keyword evidence="8" id="KW-1185">Reference proteome</keyword>
<proteinExistence type="inferred from homology"/>
<dbReference type="PANTHER" id="PTHR47981:SF42">
    <property type="entry name" value="RAS-RELATED PROTEIN RAB-7L1-LIKE ISOFORM X1"/>
    <property type="match status" value="1"/>
</dbReference>
<dbReference type="GO" id="GO:0090385">
    <property type="term" value="P:phagosome-lysosome fusion"/>
    <property type="evidence" value="ECO:0007669"/>
    <property type="project" value="TreeGrafter"/>
</dbReference>
<dbReference type="GO" id="GO:0008333">
    <property type="term" value="P:endosome to lysosome transport"/>
    <property type="evidence" value="ECO:0007669"/>
    <property type="project" value="TreeGrafter"/>
</dbReference>
<dbReference type="CDD" id="cd04107">
    <property type="entry name" value="Rab32_Rab38"/>
    <property type="match status" value="1"/>
</dbReference>
<evidence type="ECO:0000256" key="3">
    <source>
        <dbReference type="ARBA" id="ARBA00023134"/>
    </source>
</evidence>
<keyword evidence="2 6" id="KW-0547">Nucleotide-binding</keyword>
<dbReference type="GO" id="GO:0005802">
    <property type="term" value="C:trans-Golgi network"/>
    <property type="evidence" value="ECO:0007669"/>
    <property type="project" value="UniProtKB-UniRule"/>
</dbReference>
<dbReference type="GO" id="GO:0003924">
    <property type="term" value="F:GTPase activity"/>
    <property type="evidence" value="ECO:0007669"/>
    <property type="project" value="UniProtKB-UniRule"/>
</dbReference>
<comment type="similarity">
    <text evidence="1 6">Belongs to the small GTPase superfamily. Rab family.</text>
</comment>